<evidence type="ECO:0000313" key="2">
    <source>
        <dbReference type="EMBL" id="OUN89028.1"/>
    </source>
</evidence>
<keyword evidence="1" id="KW-0812">Transmembrane</keyword>
<name>A0A1Y3XXH9_9ACTN</name>
<gene>
    <name evidence="2" type="ORF">B5G02_03365</name>
</gene>
<feature type="transmembrane region" description="Helical" evidence="1">
    <location>
        <begin position="36"/>
        <end position="54"/>
    </location>
</feature>
<comment type="caution">
    <text evidence="2">The sequence shown here is derived from an EMBL/GenBank/DDBJ whole genome shotgun (WGS) entry which is preliminary data.</text>
</comment>
<dbReference type="Proteomes" id="UP000195781">
    <property type="component" value="Unassembled WGS sequence"/>
</dbReference>
<dbReference type="AlphaFoldDB" id="A0A1Y3XXH9"/>
<dbReference type="EMBL" id="NFIE01000006">
    <property type="protein sequence ID" value="OUN89028.1"/>
    <property type="molecule type" value="Genomic_DNA"/>
</dbReference>
<keyword evidence="1" id="KW-1133">Transmembrane helix</keyword>
<organism evidence="2 3">
    <name type="scientific">[Collinsella] massiliensis</name>
    <dbReference type="NCBI Taxonomy" id="1232426"/>
    <lineage>
        <taxon>Bacteria</taxon>
        <taxon>Bacillati</taxon>
        <taxon>Actinomycetota</taxon>
        <taxon>Coriobacteriia</taxon>
        <taxon>Coriobacteriales</taxon>
        <taxon>Coriobacteriaceae</taxon>
        <taxon>Enorma</taxon>
    </lineage>
</organism>
<proteinExistence type="predicted"/>
<accession>A0A1Y3XXH9</accession>
<evidence type="ECO:0000256" key="1">
    <source>
        <dbReference type="SAM" id="Phobius"/>
    </source>
</evidence>
<feature type="transmembrane region" description="Helical" evidence="1">
    <location>
        <begin position="135"/>
        <end position="157"/>
    </location>
</feature>
<evidence type="ECO:0008006" key="4">
    <source>
        <dbReference type="Google" id="ProtNLM"/>
    </source>
</evidence>
<keyword evidence="1" id="KW-0472">Membrane</keyword>
<keyword evidence="3" id="KW-1185">Reference proteome</keyword>
<evidence type="ECO:0000313" key="3">
    <source>
        <dbReference type="Proteomes" id="UP000195781"/>
    </source>
</evidence>
<reference evidence="3" key="1">
    <citation type="submission" date="2017-04" db="EMBL/GenBank/DDBJ databases">
        <title>Function of individual gut microbiota members based on whole genome sequencing of pure cultures obtained from chicken caecum.</title>
        <authorList>
            <person name="Medvecky M."/>
            <person name="Cejkova D."/>
            <person name="Polansky O."/>
            <person name="Karasova D."/>
            <person name="Kubasova T."/>
            <person name="Cizek A."/>
            <person name="Rychlik I."/>
        </authorList>
    </citation>
    <scope>NUCLEOTIDE SEQUENCE [LARGE SCALE GENOMIC DNA]</scope>
    <source>
        <strain evidence="3">An5</strain>
    </source>
</reference>
<feature type="transmembrane region" description="Helical" evidence="1">
    <location>
        <begin position="7"/>
        <end position="24"/>
    </location>
</feature>
<feature type="transmembrane region" description="Helical" evidence="1">
    <location>
        <begin position="75"/>
        <end position="98"/>
    </location>
</feature>
<protein>
    <recommendedName>
        <fullName evidence="4">Polysaccharide biosynthesis protein C-terminal domain-containing protein</fullName>
    </recommendedName>
</protein>
<feature type="transmembrane region" description="Helical" evidence="1">
    <location>
        <begin position="163"/>
        <end position="185"/>
    </location>
</feature>
<sequence>MFKEANFIDFWIYGVCTVSLFVLLPPFIELWIGENYLIDRASFLLILVNFYLQGQSTIYNNARIAKGNFNMDKNWALAQALTNLVVSTICALHFGLVGVYMGTVASRLVLFISRPCVTYRFLFDEGPIRYFITSAKYFIAVSIAAGLCFYSCEIVIGMLSLTWLSFMLAIAICVIEANLFFYIVFSKNQEFSEFKIRLQRLIGRVKR</sequence>